<dbReference type="AlphaFoldDB" id="A0A6A0HBJ4"/>
<organism evidence="4">
    <name type="scientific">Hyalella azteca</name>
    <name type="common">Amphipod</name>
    <dbReference type="NCBI Taxonomy" id="294128"/>
    <lineage>
        <taxon>Eukaryota</taxon>
        <taxon>Metazoa</taxon>
        <taxon>Ecdysozoa</taxon>
        <taxon>Arthropoda</taxon>
        <taxon>Crustacea</taxon>
        <taxon>Multicrustacea</taxon>
        <taxon>Malacostraca</taxon>
        <taxon>Eumalacostraca</taxon>
        <taxon>Peracarida</taxon>
        <taxon>Amphipoda</taxon>
        <taxon>Senticaudata</taxon>
        <taxon>Talitrida</taxon>
        <taxon>Talitroidea</taxon>
        <taxon>Hyalellidae</taxon>
        <taxon>Hyalella</taxon>
    </lineage>
</organism>
<accession>A0A6A0HBJ4</accession>
<reference evidence="4" key="2">
    <citation type="journal article" date="2018" name="Environ. Sci. Technol.">
        <title>The Toxicogenome of Hyalella azteca: A Model for Sediment Ecotoxicology and Evolutionary Toxicology.</title>
        <authorList>
            <person name="Poynton H.C."/>
            <person name="Hasenbein S."/>
            <person name="Benoit J.B."/>
            <person name="Sepulveda M.S."/>
            <person name="Poelchau M.F."/>
            <person name="Hughes D.S.T."/>
            <person name="Murali S.C."/>
            <person name="Chen S."/>
            <person name="Glastad K.M."/>
            <person name="Goodisman M.A.D."/>
            <person name="Werren J.H."/>
            <person name="Vineis J.H."/>
            <person name="Bowen J.L."/>
            <person name="Friedrich M."/>
            <person name="Jones J."/>
            <person name="Robertson H.M."/>
            <person name="Feyereisen R."/>
            <person name="Mechler-Hickson A."/>
            <person name="Mathers N."/>
            <person name="Lee C.E."/>
            <person name="Colbourne J.K."/>
            <person name="Biales A."/>
            <person name="Johnston J.S."/>
            <person name="Wellborn G.A."/>
            <person name="Rosendale A.J."/>
            <person name="Cridge A.G."/>
            <person name="Munoz-Torres M.C."/>
            <person name="Bain P.A."/>
            <person name="Manny A.R."/>
            <person name="Major K.M."/>
            <person name="Lambert F.N."/>
            <person name="Vulpe C.D."/>
            <person name="Tuck P."/>
            <person name="Blalock B.J."/>
            <person name="Lin Y.Y."/>
            <person name="Smith M.E."/>
            <person name="Ochoa-Acuna H."/>
            <person name="Chen M.M."/>
            <person name="Childers C.P."/>
            <person name="Qu J."/>
            <person name="Dugan S."/>
            <person name="Lee S.L."/>
            <person name="Chao H."/>
            <person name="Dinh H."/>
            <person name="Han Y."/>
            <person name="Doddapaneni H."/>
            <person name="Worley K.C."/>
            <person name="Muzny D.M."/>
            <person name="Gibbs R.A."/>
            <person name="Richards S."/>
        </authorList>
    </citation>
    <scope>NUCLEOTIDE SEQUENCE</scope>
    <source>
        <strain evidence="4">HAZT.00-mixed</strain>
        <tissue evidence="4">Whole organism</tissue>
    </source>
</reference>
<reference evidence="4" key="3">
    <citation type="submission" date="2019-06" db="EMBL/GenBank/DDBJ databases">
        <authorList>
            <person name="Poynton C."/>
            <person name="Hasenbein S."/>
            <person name="Benoit J.B."/>
            <person name="Sepulveda M.S."/>
            <person name="Poelchau M.F."/>
            <person name="Murali S.C."/>
            <person name="Chen S."/>
            <person name="Glastad K.M."/>
            <person name="Werren J.H."/>
            <person name="Vineis J.H."/>
            <person name="Bowen J.L."/>
            <person name="Friedrich M."/>
            <person name="Jones J."/>
            <person name="Robertson H.M."/>
            <person name="Feyereisen R."/>
            <person name="Mechler-Hickson A."/>
            <person name="Mathers N."/>
            <person name="Lee C.E."/>
            <person name="Colbourne J.K."/>
            <person name="Biales A."/>
            <person name="Johnston J.S."/>
            <person name="Wellborn G.A."/>
            <person name="Rosendale A.J."/>
            <person name="Cridge A.G."/>
            <person name="Munoz-Torres M.C."/>
            <person name="Bain P.A."/>
            <person name="Manny A.R."/>
            <person name="Major K.M."/>
            <person name="Lambert F.N."/>
            <person name="Vulpe C.D."/>
            <person name="Tuck P."/>
            <person name="Blalock B.J."/>
            <person name="Lin Y.-Y."/>
            <person name="Smith M.E."/>
            <person name="Ochoa-Acuna H."/>
            <person name="Chen M.-J.M."/>
            <person name="Childers C.P."/>
            <person name="Qu J."/>
            <person name="Dugan S."/>
            <person name="Lee S.L."/>
            <person name="Chao H."/>
            <person name="Dinh H."/>
            <person name="Han Y."/>
            <person name="Doddapaneni H."/>
            <person name="Worley K.C."/>
            <person name="Muzny D.M."/>
            <person name="Gibbs R.A."/>
            <person name="Richards S."/>
        </authorList>
    </citation>
    <scope>NUCLEOTIDE SEQUENCE</scope>
    <source>
        <strain evidence="4">HAZT.00-mixed</strain>
        <tissue evidence="4">Whole organism</tissue>
    </source>
</reference>
<evidence type="ECO:0000256" key="3">
    <source>
        <dbReference type="SAM" id="MobiDB-lite"/>
    </source>
</evidence>
<dbReference type="PANTHER" id="PTHR13073:SF0">
    <property type="entry name" value="BIOGENESIS OF LYSOSOME-RELATED ORGANELLES COMPLEX 1 SUBUNIT 1"/>
    <property type="match status" value="1"/>
</dbReference>
<evidence type="ECO:0000256" key="1">
    <source>
        <dbReference type="ARBA" id="ARBA00007133"/>
    </source>
</evidence>
<protein>
    <recommendedName>
        <fullName evidence="2">Biogenesis of lysosome-related organelles complex 1 subunit 1</fullName>
    </recommendedName>
</protein>
<dbReference type="EMBL" id="JQDR03002316">
    <property type="protein sequence ID" value="KAA0203160.1"/>
    <property type="molecule type" value="Genomic_DNA"/>
</dbReference>
<evidence type="ECO:0000313" key="4">
    <source>
        <dbReference type="EMBL" id="KAA0203160.1"/>
    </source>
</evidence>
<dbReference type="GO" id="GO:0031083">
    <property type="term" value="C:BLOC-1 complex"/>
    <property type="evidence" value="ECO:0007669"/>
    <property type="project" value="InterPro"/>
</dbReference>
<dbReference type="PANTHER" id="PTHR13073">
    <property type="entry name" value="BLOC-1 COMPLEX SUBUNIT 1"/>
    <property type="match status" value="1"/>
</dbReference>
<feature type="region of interest" description="Disordered" evidence="3">
    <location>
        <begin position="127"/>
        <end position="146"/>
    </location>
</feature>
<dbReference type="Proteomes" id="UP000711488">
    <property type="component" value="Unassembled WGS sequence"/>
</dbReference>
<sequence>MVGLCFTIWEFINRKVSQHILEPFFISERRRKDALQASTNLTNALVDHLNVGVAQAYLNQKRLDGEARRLEQSAAVLQKQTQHWITLVNGFCSALKQVGDVASWTQVIHKDVELVAATLHHAYTTTYTSTHSTPPPPTRAINAAVA</sequence>
<dbReference type="GO" id="GO:0016197">
    <property type="term" value="P:endosomal transport"/>
    <property type="evidence" value="ECO:0007669"/>
    <property type="project" value="TreeGrafter"/>
</dbReference>
<gene>
    <name evidence="4" type="ORF">HAZT_HAZT004384</name>
</gene>
<evidence type="ECO:0000256" key="2">
    <source>
        <dbReference type="ARBA" id="ARBA00019577"/>
    </source>
</evidence>
<dbReference type="Pfam" id="PF06320">
    <property type="entry name" value="GCN5L1"/>
    <property type="match status" value="1"/>
</dbReference>
<proteinExistence type="inferred from homology"/>
<name>A0A6A0HBJ4_HYAAZ</name>
<dbReference type="InterPro" id="IPR009395">
    <property type="entry name" value="BLOC1S1"/>
</dbReference>
<comment type="caution">
    <text evidence="4">The sequence shown here is derived from an EMBL/GenBank/DDBJ whole genome shotgun (WGS) entry which is preliminary data.</text>
</comment>
<comment type="similarity">
    <text evidence="1">Belongs to the BLOC1S1 family.</text>
</comment>
<reference evidence="4" key="1">
    <citation type="submission" date="2014-08" db="EMBL/GenBank/DDBJ databases">
        <authorList>
            <person name="Murali S."/>
            <person name="Richards S."/>
            <person name="Bandaranaike D."/>
            <person name="Bellair M."/>
            <person name="Blankenburg K."/>
            <person name="Chao H."/>
            <person name="Dinh H."/>
            <person name="Doddapaneni H."/>
            <person name="Dugan-Rocha S."/>
            <person name="Elkadiri S."/>
            <person name="Gnanaolivu R."/>
            <person name="Hughes D."/>
            <person name="Lee S."/>
            <person name="Li M."/>
            <person name="Ming W."/>
            <person name="Munidasa M."/>
            <person name="Muniz J."/>
            <person name="Nguyen L."/>
            <person name="Osuji N."/>
            <person name="Pu L.-L."/>
            <person name="Puazo M."/>
            <person name="Skinner E."/>
            <person name="Qu C."/>
            <person name="Quiroz J."/>
            <person name="Raj R."/>
            <person name="Weissenberger G."/>
            <person name="Xin Y."/>
            <person name="Zou X."/>
            <person name="Han Y."/>
            <person name="Worley K."/>
            <person name="Muzny D."/>
            <person name="Gibbs R."/>
        </authorList>
    </citation>
    <scope>NUCLEOTIDE SEQUENCE</scope>
    <source>
        <strain evidence="4">HAZT.00-mixed</strain>
        <tissue evidence="4">Whole organism</tissue>
    </source>
</reference>